<evidence type="ECO:0000313" key="6">
    <source>
        <dbReference type="RefSeq" id="XP_015515473.2"/>
    </source>
</evidence>
<keyword evidence="3" id="KW-0551">Lipid droplet</keyword>
<dbReference type="OrthoDB" id="376826at2759"/>
<keyword evidence="4" id="KW-0812">Transmembrane</keyword>
<accession>A0A6J0BNS0</accession>
<dbReference type="GO" id="GO:0005811">
    <property type="term" value="C:lipid droplet"/>
    <property type="evidence" value="ECO:0007669"/>
    <property type="project" value="UniProtKB-SubCell"/>
</dbReference>
<dbReference type="Proteomes" id="UP000829291">
    <property type="component" value="Chromosome 4"/>
</dbReference>
<evidence type="ECO:0000313" key="5">
    <source>
        <dbReference type="Proteomes" id="UP000829291"/>
    </source>
</evidence>
<gene>
    <name evidence="6" type="primary">LOC107221101</name>
</gene>
<dbReference type="AlphaFoldDB" id="A0A6J0BNS0"/>
<name>A0A6J0BNS0_NEOLC</name>
<dbReference type="GO" id="GO:0019915">
    <property type="term" value="P:lipid storage"/>
    <property type="evidence" value="ECO:0007669"/>
    <property type="project" value="TreeGrafter"/>
</dbReference>
<dbReference type="InterPro" id="IPR004279">
    <property type="entry name" value="Perilipin"/>
</dbReference>
<dbReference type="PANTHER" id="PTHR14024">
    <property type="entry name" value="PERILIPIN"/>
    <property type="match status" value="1"/>
</dbReference>
<organism evidence="6">
    <name type="scientific">Neodiprion lecontei</name>
    <name type="common">Redheaded pine sawfly</name>
    <dbReference type="NCBI Taxonomy" id="441921"/>
    <lineage>
        <taxon>Eukaryota</taxon>
        <taxon>Metazoa</taxon>
        <taxon>Ecdysozoa</taxon>
        <taxon>Arthropoda</taxon>
        <taxon>Hexapoda</taxon>
        <taxon>Insecta</taxon>
        <taxon>Pterygota</taxon>
        <taxon>Neoptera</taxon>
        <taxon>Endopterygota</taxon>
        <taxon>Hymenoptera</taxon>
        <taxon>Tenthredinoidea</taxon>
        <taxon>Diprionidae</taxon>
        <taxon>Diprioninae</taxon>
        <taxon>Neodiprion</taxon>
    </lineage>
</organism>
<comment type="similarity">
    <text evidence="2">Belongs to the perilipin family.</text>
</comment>
<protein>
    <submittedName>
        <fullName evidence="6">Lipid storage droplets surface-binding protein 2</fullName>
    </submittedName>
</protein>
<dbReference type="GeneID" id="107221101"/>
<keyword evidence="4" id="KW-0472">Membrane</keyword>
<sequence>MDRSWEKSAGCQESTATTKTGSYKIQALDRALEIPSVHYLWDKSAQIYSRVKGANTVVHRALDTVEHVVCLVVEKTCTPVVRLMEKPIFNLDQTLCQGIDFVQVKLPIIKEDPKQIIDRTKLIVLESIRPAVRTLKELKEETEDYVSVMKIRTHYKVHYLRMYSWEQADRVMSTETGVTILKTVDNTTEMAKLLLDKYLPAPEEEDFYNADDGCTEHDNLHHTMLRLSEFSSRASRRIYFALMDKLQHMYKIEIIVLILYALVVIQVVKVLQILLTVFLKILNYSV</sequence>
<evidence type="ECO:0000256" key="2">
    <source>
        <dbReference type="ARBA" id="ARBA00006311"/>
    </source>
</evidence>
<comment type="subcellular location">
    <subcellularLocation>
        <location evidence="1">Lipid droplet</location>
    </subcellularLocation>
</comment>
<evidence type="ECO:0000256" key="3">
    <source>
        <dbReference type="ARBA" id="ARBA00022677"/>
    </source>
</evidence>
<dbReference type="InParanoid" id="A0A6J0BNS0"/>
<keyword evidence="4" id="KW-1133">Transmembrane helix</keyword>
<evidence type="ECO:0000256" key="1">
    <source>
        <dbReference type="ARBA" id="ARBA00004502"/>
    </source>
</evidence>
<reference evidence="6" key="1">
    <citation type="submission" date="2025-08" db="UniProtKB">
        <authorList>
            <consortium name="RefSeq"/>
        </authorList>
    </citation>
    <scope>IDENTIFICATION</scope>
    <source>
        <tissue evidence="6">Thorax and Abdomen</tissue>
    </source>
</reference>
<feature type="transmembrane region" description="Helical" evidence="4">
    <location>
        <begin position="254"/>
        <end position="279"/>
    </location>
</feature>
<dbReference type="KEGG" id="nlo:107221101"/>
<dbReference type="GO" id="GO:0010890">
    <property type="term" value="P:positive regulation of triglyceride storage"/>
    <property type="evidence" value="ECO:0007669"/>
    <property type="project" value="TreeGrafter"/>
</dbReference>
<dbReference type="PANTHER" id="PTHR14024:SF53">
    <property type="entry name" value="LIPID STORAGE DROPLETS SURFACE-BINDING PROTEIN 2"/>
    <property type="match status" value="1"/>
</dbReference>
<dbReference type="RefSeq" id="XP_015515473.2">
    <property type="nucleotide sequence ID" value="XM_015659987.2"/>
</dbReference>
<dbReference type="GO" id="GO:0005829">
    <property type="term" value="C:cytosol"/>
    <property type="evidence" value="ECO:0007669"/>
    <property type="project" value="TreeGrafter"/>
</dbReference>
<keyword evidence="5" id="KW-1185">Reference proteome</keyword>
<proteinExistence type="inferred from homology"/>
<dbReference type="Pfam" id="PF03036">
    <property type="entry name" value="Perilipin"/>
    <property type="match status" value="1"/>
</dbReference>
<evidence type="ECO:0000256" key="4">
    <source>
        <dbReference type="SAM" id="Phobius"/>
    </source>
</evidence>